<gene>
    <name evidence="1" type="ORF">GALMADRAFT_148856</name>
</gene>
<protein>
    <submittedName>
        <fullName evidence="1">Uncharacterized protein</fullName>
    </submittedName>
</protein>
<evidence type="ECO:0000313" key="1">
    <source>
        <dbReference type="EMBL" id="KDR65235.1"/>
    </source>
</evidence>
<name>A0A067S331_GALM3</name>
<organism evidence="1 2">
    <name type="scientific">Galerina marginata (strain CBS 339.88)</name>
    <dbReference type="NCBI Taxonomy" id="685588"/>
    <lineage>
        <taxon>Eukaryota</taxon>
        <taxon>Fungi</taxon>
        <taxon>Dikarya</taxon>
        <taxon>Basidiomycota</taxon>
        <taxon>Agaricomycotina</taxon>
        <taxon>Agaricomycetes</taxon>
        <taxon>Agaricomycetidae</taxon>
        <taxon>Agaricales</taxon>
        <taxon>Agaricineae</taxon>
        <taxon>Strophariaceae</taxon>
        <taxon>Galerina</taxon>
    </lineage>
</organism>
<keyword evidence="2" id="KW-1185">Reference proteome</keyword>
<sequence>MSARSLASASFMSAPSLPSPVAPSCILQWGGLLHLSDNIALYLSDDGALGEMAQACRAFARAVYKVRYRRLHITGENSDEWRERLHEFAAQHNNNHPWYFQFVRELTIELSAWHRISLEALIRLVEPMLTGVHTIHIFGYESLRPSNSKWLTSLLKLTEPTTISFNGSIIPYYVLEFNIPSIRFVEFNSCRIFYPNADWEEADRREDMIDAHLVLAKGGSGWSRVESVTSGAINAETLRLLQRSCALPSLNLRLIFHQCDKEVQLSNNISSIQHLTIQVPDTAVEAVPSFFRKNLPAALSLQTLKIVYEAEFDDLSTPYLILDLITPTLLAAAKCIPHCRLWRISFRFRVPENLLQIGGIDCKVSATGILIEATNEAQEPLRLPIELPDHFTVPFTWRSQWGDKSWGDSWLVGVPWGNPTL</sequence>
<dbReference type="OrthoDB" id="3114260at2759"/>
<proteinExistence type="predicted"/>
<dbReference type="Proteomes" id="UP000027222">
    <property type="component" value="Unassembled WGS sequence"/>
</dbReference>
<evidence type="ECO:0000313" key="2">
    <source>
        <dbReference type="Proteomes" id="UP000027222"/>
    </source>
</evidence>
<accession>A0A067S331</accession>
<dbReference type="AlphaFoldDB" id="A0A067S331"/>
<dbReference type="EMBL" id="KL142470">
    <property type="protein sequence ID" value="KDR65235.1"/>
    <property type="molecule type" value="Genomic_DNA"/>
</dbReference>
<reference evidence="2" key="1">
    <citation type="journal article" date="2014" name="Proc. Natl. Acad. Sci. U.S.A.">
        <title>Extensive sampling of basidiomycete genomes demonstrates inadequacy of the white-rot/brown-rot paradigm for wood decay fungi.</title>
        <authorList>
            <person name="Riley R."/>
            <person name="Salamov A.A."/>
            <person name="Brown D.W."/>
            <person name="Nagy L.G."/>
            <person name="Floudas D."/>
            <person name="Held B.W."/>
            <person name="Levasseur A."/>
            <person name="Lombard V."/>
            <person name="Morin E."/>
            <person name="Otillar R."/>
            <person name="Lindquist E.A."/>
            <person name="Sun H."/>
            <person name="LaButti K.M."/>
            <person name="Schmutz J."/>
            <person name="Jabbour D."/>
            <person name="Luo H."/>
            <person name="Baker S.E."/>
            <person name="Pisabarro A.G."/>
            <person name="Walton J.D."/>
            <person name="Blanchette R.A."/>
            <person name="Henrissat B."/>
            <person name="Martin F."/>
            <person name="Cullen D."/>
            <person name="Hibbett D.S."/>
            <person name="Grigoriev I.V."/>
        </authorList>
    </citation>
    <scope>NUCLEOTIDE SEQUENCE [LARGE SCALE GENOMIC DNA]</scope>
    <source>
        <strain evidence="2">CBS 339.88</strain>
    </source>
</reference>
<dbReference type="HOGENOM" id="CLU_652182_0_0_1"/>